<proteinExistence type="predicted"/>
<feature type="compositionally biased region" description="Low complexity" evidence="1">
    <location>
        <begin position="1"/>
        <end position="13"/>
    </location>
</feature>
<accession>A0A8C7XJ83</accession>
<name>A0A8C7XJ83_9TELE</name>
<feature type="domain" description="F-box" evidence="2">
    <location>
        <begin position="144"/>
        <end position="192"/>
    </location>
</feature>
<feature type="compositionally biased region" description="Basic residues" evidence="1">
    <location>
        <begin position="30"/>
        <end position="49"/>
    </location>
</feature>
<organism evidence="3 4">
    <name type="scientific">Oryzias sinensis</name>
    <name type="common">Chinese medaka</name>
    <dbReference type="NCBI Taxonomy" id="183150"/>
    <lineage>
        <taxon>Eukaryota</taxon>
        <taxon>Metazoa</taxon>
        <taxon>Chordata</taxon>
        <taxon>Craniata</taxon>
        <taxon>Vertebrata</taxon>
        <taxon>Euteleostomi</taxon>
        <taxon>Actinopterygii</taxon>
        <taxon>Neopterygii</taxon>
        <taxon>Teleostei</taxon>
        <taxon>Neoteleostei</taxon>
        <taxon>Acanthomorphata</taxon>
        <taxon>Ovalentaria</taxon>
        <taxon>Atherinomorphae</taxon>
        <taxon>Beloniformes</taxon>
        <taxon>Adrianichthyidae</taxon>
        <taxon>Oryziinae</taxon>
        <taxon>Oryzias</taxon>
    </lineage>
</organism>
<dbReference type="Pfam" id="PF12937">
    <property type="entry name" value="F-box-like"/>
    <property type="match status" value="1"/>
</dbReference>
<dbReference type="GO" id="GO:0019005">
    <property type="term" value="C:SCF ubiquitin ligase complex"/>
    <property type="evidence" value="ECO:0007669"/>
    <property type="project" value="InterPro"/>
</dbReference>
<dbReference type="GO" id="GO:0005829">
    <property type="term" value="C:cytosol"/>
    <property type="evidence" value="ECO:0007669"/>
    <property type="project" value="TreeGrafter"/>
</dbReference>
<dbReference type="Gene3D" id="3.80.10.10">
    <property type="entry name" value="Ribonuclease Inhibitor"/>
    <property type="match status" value="1"/>
</dbReference>
<feature type="compositionally biased region" description="Basic and acidic residues" evidence="1">
    <location>
        <begin position="14"/>
        <end position="29"/>
    </location>
</feature>
<dbReference type="FunFam" id="3.80.10.10:FF:001697">
    <property type="entry name" value="F-box and leucine-rich repeat protein 6"/>
    <property type="match status" value="1"/>
</dbReference>
<evidence type="ECO:0000259" key="2">
    <source>
        <dbReference type="Pfam" id="PF12937"/>
    </source>
</evidence>
<dbReference type="Ensembl" id="ENSOSIT00000014041.1">
    <property type="protein sequence ID" value="ENSOSIP00000013261.1"/>
    <property type="gene ID" value="ENSOSIG00000007672.1"/>
</dbReference>
<evidence type="ECO:0000313" key="3">
    <source>
        <dbReference type="Ensembl" id="ENSOSIP00000013261.1"/>
    </source>
</evidence>
<dbReference type="InterPro" id="IPR036047">
    <property type="entry name" value="F-box-like_dom_sf"/>
</dbReference>
<dbReference type="InterPro" id="IPR047922">
    <property type="entry name" value="FBXL6_F-box"/>
</dbReference>
<keyword evidence="4" id="KW-1185">Reference proteome</keyword>
<dbReference type="GO" id="GO:0005634">
    <property type="term" value="C:nucleus"/>
    <property type="evidence" value="ECO:0007669"/>
    <property type="project" value="TreeGrafter"/>
</dbReference>
<dbReference type="AlphaFoldDB" id="A0A8C7XJ83"/>
<dbReference type="PANTHER" id="PTHR16134">
    <property type="entry name" value="F-BOX/TPR REPEAT PROTEIN POF3"/>
    <property type="match status" value="1"/>
</dbReference>
<evidence type="ECO:0000313" key="4">
    <source>
        <dbReference type="Proteomes" id="UP000694383"/>
    </source>
</evidence>
<sequence>MEPSDPESSSQSQRKQESAPKGQGEDGSKLKKAHLKNASTKKKKPKKATVSRAARVNYTVHQGEDMLLVISNASSQYDDSAWAPKRKGSKKRKLVRENTKAIRTKTNRTVHVKGKVETKTAVEEEEPSMFAFPQGTNDQRWGQNLPEEVLVNIFQMVVSQDNAVPFLCRVGRVCRLWNAAASSPILWRRVTLGHCWIPPGKSQLPKTEKKIKDTVTWLAQNRCVASRGCCPDLELLEVNTKLDSKDGELPVCIQALQQACPKLKTFRMLNVRPLHKTMRNGMDSSPGFPCLEELCIASTSYSYMTDKDLLDILFASTKLRVLDLRGCSRITPPGLARLPCPDLQCLFWGQYFNSHVGLPSLKRDFHLVTQLWGQTLQQLDIANQVFTEEDLELAMGYLAAQTKTLCSLNLSGTRITLRAVRNVISRMQALDYLNLSSCRYLPRGLKKIYRGQEEIQQLQDKLKELV</sequence>
<protein>
    <recommendedName>
        <fullName evidence="2">F-box domain-containing protein</fullName>
    </recommendedName>
</protein>
<dbReference type="GeneTree" id="ENSGT00390000009358"/>
<dbReference type="InterPro" id="IPR001810">
    <property type="entry name" value="F-box_dom"/>
</dbReference>
<dbReference type="FunFam" id="1.20.1280.50:FF:000035">
    <property type="entry name" value="F-box/LRR-repeat protein 6 isoform X2"/>
    <property type="match status" value="1"/>
</dbReference>
<dbReference type="Gene3D" id="1.20.1280.50">
    <property type="match status" value="1"/>
</dbReference>
<evidence type="ECO:0000256" key="1">
    <source>
        <dbReference type="SAM" id="MobiDB-lite"/>
    </source>
</evidence>
<dbReference type="CDD" id="cd22119">
    <property type="entry name" value="F-box_FBXL6"/>
    <property type="match status" value="1"/>
</dbReference>
<reference evidence="3" key="1">
    <citation type="submission" date="2025-08" db="UniProtKB">
        <authorList>
            <consortium name="Ensembl"/>
        </authorList>
    </citation>
    <scope>IDENTIFICATION</scope>
</reference>
<dbReference type="SUPFAM" id="SSF81383">
    <property type="entry name" value="F-box domain"/>
    <property type="match status" value="1"/>
</dbReference>
<dbReference type="SUPFAM" id="SSF52047">
    <property type="entry name" value="RNI-like"/>
    <property type="match status" value="1"/>
</dbReference>
<dbReference type="PANTHER" id="PTHR16134:SF119">
    <property type="entry name" value="AT02038P-RELATED"/>
    <property type="match status" value="1"/>
</dbReference>
<dbReference type="InterPro" id="IPR032675">
    <property type="entry name" value="LRR_dom_sf"/>
</dbReference>
<reference evidence="3" key="2">
    <citation type="submission" date="2025-09" db="UniProtKB">
        <authorList>
            <consortium name="Ensembl"/>
        </authorList>
    </citation>
    <scope>IDENTIFICATION</scope>
</reference>
<dbReference type="Proteomes" id="UP000694383">
    <property type="component" value="Unplaced"/>
</dbReference>
<feature type="region of interest" description="Disordered" evidence="1">
    <location>
        <begin position="1"/>
        <end position="54"/>
    </location>
</feature>